<dbReference type="Proteomes" id="UP000314294">
    <property type="component" value="Unassembled WGS sequence"/>
</dbReference>
<evidence type="ECO:0000313" key="3">
    <source>
        <dbReference type="Proteomes" id="UP000314294"/>
    </source>
</evidence>
<name>A0A4Z2GJ43_9TELE</name>
<feature type="compositionally biased region" description="Polar residues" evidence="1">
    <location>
        <begin position="102"/>
        <end position="113"/>
    </location>
</feature>
<dbReference type="OrthoDB" id="10556836at2759"/>
<feature type="region of interest" description="Disordered" evidence="1">
    <location>
        <begin position="63"/>
        <end position="145"/>
    </location>
</feature>
<comment type="caution">
    <text evidence="2">The sequence shown here is derived from an EMBL/GenBank/DDBJ whole genome shotgun (WGS) entry which is preliminary data.</text>
</comment>
<dbReference type="EMBL" id="SRLO01000512">
    <property type="protein sequence ID" value="TNN53568.1"/>
    <property type="molecule type" value="Genomic_DNA"/>
</dbReference>
<protein>
    <submittedName>
        <fullName evidence="2">Uncharacterized protein</fullName>
    </submittedName>
</protein>
<accession>A0A4Z2GJ43</accession>
<evidence type="ECO:0000256" key="1">
    <source>
        <dbReference type="SAM" id="MobiDB-lite"/>
    </source>
</evidence>
<dbReference type="AlphaFoldDB" id="A0A4Z2GJ43"/>
<feature type="compositionally biased region" description="Basic and acidic residues" evidence="1">
    <location>
        <begin position="117"/>
        <end position="129"/>
    </location>
</feature>
<evidence type="ECO:0000313" key="2">
    <source>
        <dbReference type="EMBL" id="TNN53568.1"/>
    </source>
</evidence>
<reference evidence="2 3" key="1">
    <citation type="submission" date="2019-03" db="EMBL/GenBank/DDBJ databases">
        <title>First draft genome of Liparis tanakae, snailfish: a comprehensive survey of snailfish specific genes.</title>
        <authorList>
            <person name="Kim W."/>
            <person name="Song I."/>
            <person name="Jeong J.-H."/>
            <person name="Kim D."/>
            <person name="Kim S."/>
            <person name="Ryu S."/>
            <person name="Song J.Y."/>
            <person name="Lee S.K."/>
        </authorList>
    </citation>
    <scope>NUCLEOTIDE SEQUENCE [LARGE SCALE GENOMIC DNA]</scope>
    <source>
        <tissue evidence="2">Muscle</tissue>
    </source>
</reference>
<gene>
    <name evidence="2" type="ORF">EYF80_036211</name>
</gene>
<organism evidence="2 3">
    <name type="scientific">Liparis tanakae</name>
    <name type="common">Tanaka's snailfish</name>
    <dbReference type="NCBI Taxonomy" id="230148"/>
    <lineage>
        <taxon>Eukaryota</taxon>
        <taxon>Metazoa</taxon>
        <taxon>Chordata</taxon>
        <taxon>Craniata</taxon>
        <taxon>Vertebrata</taxon>
        <taxon>Euteleostomi</taxon>
        <taxon>Actinopterygii</taxon>
        <taxon>Neopterygii</taxon>
        <taxon>Teleostei</taxon>
        <taxon>Neoteleostei</taxon>
        <taxon>Acanthomorphata</taxon>
        <taxon>Eupercaria</taxon>
        <taxon>Perciformes</taxon>
        <taxon>Cottioidei</taxon>
        <taxon>Cottales</taxon>
        <taxon>Liparidae</taxon>
        <taxon>Liparis</taxon>
    </lineage>
</organism>
<keyword evidence="3" id="KW-1185">Reference proteome</keyword>
<proteinExistence type="predicted"/>
<sequence>MKIPDVGDVMNKFEVLGIVGEGEAEGAFYHVKHVEDALTGEVTLLVVEEGRGAYGVVLKCRHKSQRSPLTGDEQMKRFSPSHTEETDMWSSIGSRSRRSKQASKQTNKQTNGGSAPEPRRLAPFKDRAVPGKGSAADGGVRRVSQCFISPAKLTPGFR</sequence>